<keyword evidence="4" id="KW-0808">Transferase</keyword>
<evidence type="ECO:0000256" key="5">
    <source>
        <dbReference type="ARBA" id="ARBA00023315"/>
    </source>
</evidence>
<protein>
    <recommendedName>
        <fullName evidence="3">lipoyl(octanoyl) transferase</fullName>
        <ecNumber evidence="3">2.3.1.181</ecNumber>
    </recommendedName>
</protein>
<reference evidence="8" key="1">
    <citation type="journal article" date="2021" name="Microbiol. Resour. Announc.">
        <title>LGAAP: Leishmaniinae Genome Assembly and Annotation Pipeline.</title>
        <authorList>
            <person name="Almutairi H."/>
            <person name="Urbaniak M.D."/>
            <person name="Bates M.D."/>
            <person name="Jariyapan N."/>
            <person name="Kwakye-Nuako G."/>
            <person name="Thomaz-Soccol V."/>
            <person name="Al-Salem W.S."/>
            <person name="Dillon R.J."/>
            <person name="Bates P.A."/>
            <person name="Gatherer D."/>
        </authorList>
    </citation>
    <scope>NUCLEOTIDE SEQUENCE [LARGE SCALE GENOMIC DNA]</scope>
</reference>
<dbReference type="GeneID" id="92356347"/>
<dbReference type="GO" id="GO:0033819">
    <property type="term" value="F:lipoyl(octanoyl) transferase activity"/>
    <property type="evidence" value="ECO:0007669"/>
    <property type="project" value="UniProtKB-EC"/>
</dbReference>
<evidence type="ECO:0000259" key="6">
    <source>
        <dbReference type="PROSITE" id="PS51733"/>
    </source>
</evidence>
<dbReference type="Pfam" id="PF21948">
    <property type="entry name" value="LplA-B_cat"/>
    <property type="match status" value="1"/>
</dbReference>
<accession>A0A836GJA0</accession>
<reference evidence="8" key="2">
    <citation type="journal article" date="2021" name="Sci. Data">
        <title>Chromosome-scale genome sequencing, assembly and annotation of six genomes from subfamily Leishmaniinae.</title>
        <authorList>
            <person name="Almutairi H."/>
            <person name="Urbaniak M.D."/>
            <person name="Bates M.D."/>
            <person name="Jariyapan N."/>
            <person name="Kwakye-Nuako G."/>
            <person name="Thomaz Soccol V."/>
            <person name="Al-Salem W.S."/>
            <person name="Dillon R.J."/>
            <person name="Bates P.A."/>
            <person name="Gatherer D."/>
        </authorList>
    </citation>
    <scope>NUCLEOTIDE SEQUENCE [LARGE SCALE GENOMIC DNA]</scope>
</reference>
<dbReference type="InterPro" id="IPR000544">
    <property type="entry name" value="Octanoyltransferase"/>
</dbReference>
<dbReference type="EMBL" id="JAFHLR010000036">
    <property type="protein sequence ID" value="KAG5464883.1"/>
    <property type="molecule type" value="Genomic_DNA"/>
</dbReference>
<dbReference type="Proteomes" id="UP000674143">
    <property type="component" value="Unassembled WGS sequence"/>
</dbReference>
<dbReference type="SUPFAM" id="SSF55681">
    <property type="entry name" value="Class II aaRS and biotin synthetases"/>
    <property type="match status" value="1"/>
</dbReference>
<evidence type="ECO:0000313" key="8">
    <source>
        <dbReference type="Proteomes" id="UP000674143"/>
    </source>
</evidence>
<dbReference type="KEGG" id="loi:92356347"/>
<dbReference type="InterPro" id="IPR004143">
    <property type="entry name" value="BPL_LPL_catalytic"/>
</dbReference>
<comment type="caution">
    <text evidence="7">The sequence shown here is derived from an EMBL/GenBank/DDBJ whole genome shotgun (WGS) entry which is preliminary data.</text>
</comment>
<dbReference type="UniPathway" id="UPA00538">
    <property type="reaction ID" value="UER00592"/>
</dbReference>
<proteinExistence type="inferred from homology"/>
<dbReference type="SMR" id="A0A836GJA0"/>
<feature type="domain" description="BPL/LPL catalytic" evidence="6">
    <location>
        <begin position="40"/>
        <end position="236"/>
    </location>
</feature>
<dbReference type="GO" id="GO:0009249">
    <property type="term" value="P:protein lipoylation"/>
    <property type="evidence" value="ECO:0007669"/>
    <property type="project" value="InterPro"/>
</dbReference>
<dbReference type="EC" id="2.3.1.181" evidence="3"/>
<evidence type="ECO:0000256" key="2">
    <source>
        <dbReference type="ARBA" id="ARBA00007907"/>
    </source>
</evidence>
<comment type="pathway">
    <text evidence="1">Protein modification; protein lipoylation via endogenous pathway; protein N(6)-(lipoyl)lysine from octanoyl-[acyl-carrier-protein]: step 1/2.</text>
</comment>
<sequence>MKAFFIGKREYRRVLNLQEVIFNAKIARQASVRRGESTLPLRPDVAILVEHSAPVYTVGRRDTAEGLPPQCTVDVVKTRRGGGVTYHGPGQLTMYPIANIQLLWKECTAEKSRSPIEWFSWALEEAMIQTAAMYHIPAHRHKTGVWADSYKDIPAQKLGAIGLQLGSWVSMHGAGFNVANDLRFFDDIIMCEMPGRRATSLSNEMQHRGVAEPPPLVQATAPVLLRKFIESLHQPPGCAAPQLVDLSADEDWYEHIVNAVDAPKP</sequence>
<dbReference type="RefSeq" id="XP_067058514.1">
    <property type="nucleotide sequence ID" value="XM_067202413.1"/>
</dbReference>
<dbReference type="PROSITE" id="PS01313">
    <property type="entry name" value="LIPB"/>
    <property type="match status" value="1"/>
</dbReference>
<evidence type="ECO:0000256" key="4">
    <source>
        <dbReference type="ARBA" id="ARBA00022679"/>
    </source>
</evidence>
<dbReference type="PANTHER" id="PTHR10993:SF7">
    <property type="entry name" value="LIPOYLTRANSFERASE 2, MITOCHONDRIAL-RELATED"/>
    <property type="match status" value="1"/>
</dbReference>
<dbReference type="AlphaFoldDB" id="A0A836GJA0"/>
<evidence type="ECO:0000313" key="7">
    <source>
        <dbReference type="EMBL" id="KAG5464883.1"/>
    </source>
</evidence>
<dbReference type="InterPro" id="IPR045864">
    <property type="entry name" value="aa-tRNA-synth_II/BPL/LPL"/>
</dbReference>
<comment type="similarity">
    <text evidence="2">Belongs to the LipB family.</text>
</comment>
<dbReference type="PROSITE" id="PS51733">
    <property type="entry name" value="BPL_LPL_CATALYTIC"/>
    <property type="match status" value="1"/>
</dbReference>
<evidence type="ECO:0000256" key="3">
    <source>
        <dbReference type="ARBA" id="ARBA00012334"/>
    </source>
</evidence>
<gene>
    <name evidence="7" type="ORF">LSCM4_00329</name>
</gene>
<name>A0A836GJA0_9TRYP</name>
<dbReference type="InterPro" id="IPR020605">
    <property type="entry name" value="Octanoyltransferase_CS"/>
</dbReference>
<keyword evidence="8" id="KW-1185">Reference proteome</keyword>
<dbReference type="PANTHER" id="PTHR10993">
    <property type="entry name" value="OCTANOYLTRANSFERASE"/>
    <property type="match status" value="1"/>
</dbReference>
<keyword evidence="5" id="KW-0012">Acyltransferase</keyword>
<dbReference type="NCBIfam" id="TIGR00214">
    <property type="entry name" value="lipB"/>
    <property type="match status" value="1"/>
</dbReference>
<organism evidence="7 8">
    <name type="scientific">Leishmania orientalis</name>
    <dbReference type="NCBI Taxonomy" id="2249476"/>
    <lineage>
        <taxon>Eukaryota</taxon>
        <taxon>Discoba</taxon>
        <taxon>Euglenozoa</taxon>
        <taxon>Kinetoplastea</taxon>
        <taxon>Metakinetoplastina</taxon>
        <taxon>Trypanosomatida</taxon>
        <taxon>Trypanosomatidae</taxon>
        <taxon>Leishmaniinae</taxon>
        <taxon>Leishmania</taxon>
    </lineage>
</organism>
<evidence type="ECO:0000256" key="1">
    <source>
        <dbReference type="ARBA" id="ARBA00004821"/>
    </source>
</evidence>
<dbReference type="FunFam" id="3.30.930.10:FF:000172">
    <property type="entry name" value="Lipoate-protein ligase, putative"/>
    <property type="match status" value="1"/>
</dbReference>
<dbReference type="Gene3D" id="3.30.930.10">
    <property type="entry name" value="Bira Bifunctional Protein, Domain 2"/>
    <property type="match status" value="1"/>
</dbReference>